<dbReference type="EMBL" id="AMZH03000194">
    <property type="protein sequence ID" value="RRT85009.1"/>
    <property type="molecule type" value="Genomic_DNA"/>
</dbReference>
<organism evidence="2 3">
    <name type="scientific">Ensete ventricosum</name>
    <name type="common">Abyssinian banana</name>
    <name type="synonym">Musa ensete</name>
    <dbReference type="NCBI Taxonomy" id="4639"/>
    <lineage>
        <taxon>Eukaryota</taxon>
        <taxon>Viridiplantae</taxon>
        <taxon>Streptophyta</taxon>
        <taxon>Embryophyta</taxon>
        <taxon>Tracheophyta</taxon>
        <taxon>Spermatophyta</taxon>
        <taxon>Magnoliopsida</taxon>
        <taxon>Liliopsida</taxon>
        <taxon>Zingiberales</taxon>
        <taxon>Musaceae</taxon>
        <taxon>Ensete</taxon>
    </lineage>
</organism>
<sequence>IYFNFFSDRVFGPATTTRHVYDVAAQHVVSGAMEGINGIFYSNSNELWCHNFMNLLCLIILQVLFLPMVLLVAERPIPCMVTKNHLVSSRWPLRMYLALFKRSHLYFHLRHLDENFFSVFHTLKYTMR</sequence>
<dbReference type="Proteomes" id="UP000287651">
    <property type="component" value="Unassembled WGS sequence"/>
</dbReference>
<dbReference type="AlphaFoldDB" id="A0A427B935"/>
<evidence type="ECO:0000313" key="2">
    <source>
        <dbReference type="EMBL" id="RRT85009.1"/>
    </source>
</evidence>
<evidence type="ECO:0000313" key="3">
    <source>
        <dbReference type="Proteomes" id="UP000287651"/>
    </source>
</evidence>
<evidence type="ECO:0000256" key="1">
    <source>
        <dbReference type="SAM" id="Phobius"/>
    </source>
</evidence>
<name>A0A427B935_ENSVE</name>
<proteinExistence type="predicted"/>
<reference evidence="2 3" key="1">
    <citation type="journal article" date="2014" name="Agronomy (Basel)">
        <title>A Draft Genome Sequence for Ensete ventricosum, the Drought-Tolerant Tree Against Hunger.</title>
        <authorList>
            <person name="Harrison J."/>
            <person name="Moore K.A."/>
            <person name="Paszkiewicz K."/>
            <person name="Jones T."/>
            <person name="Grant M."/>
            <person name="Ambacheew D."/>
            <person name="Muzemil S."/>
            <person name="Studholme D.J."/>
        </authorList>
    </citation>
    <scope>NUCLEOTIDE SEQUENCE [LARGE SCALE GENOMIC DNA]</scope>
</reference>
<keyword evidence="1" id="KW-1133">Transmembrane helix</keyword>
<feature type="transmembrane region" description="Helical" evidence="1">
    <location>
        <begin position="52"/>
        <end position="73"/>
    </location>
</feature>
<gene>
    <name evidence="2" type="ORF">B296_00012494</name>
</gene>
<protein>
    <submittedName>
        <fullName evidence="2">Uncharacterized protein</fullName>
    </submittedName>
</protein>
<keyword evidence="1" id="KW-0812">Transmembrane</keyword>
<feature type="non-terminal residue" evidence="2">
    <location>
        <position position="1"/>
    </location>
</feature>
<comment type="caution">
    <text evidence="2">The sequence shown here is derived from an EMBL/GenBank/DDBJ whole genome shotgun (WGS) entry which is preliminary data.</text>
</comment>
<accession>A0A427B935</accession>
<keyword evidence="1" id="KW-0472">Membrane</keyword>